<dbReference type="GO" id="GO:0045259">
    <property type="term" value="C:proton-transporting ATP synthase complex"/>
    <property type="evidence" value="ECO:0007669"/>
    <property type="project" value="UniProtKB-KW"/>
</dbReference>
<keyword evidence="4 10" id="KW-0812">Transmembrane</keyword>
<dbReference type="InterPro" id="IPR045083">
    <property type="entry name" value="ATP_synth_F0_asu_bact/mt"/>
</dbReference>
<evidence type="ECO:0000256" key="5">
    <source>
        <dbReference type="ARBA" id="ARBA00022781"/>
    </source>
</evidence>
<accession>A0A9X1FMJ6</accession>
<dbReference type="Proteomes" id="UP001138686">
    <property type="component" value="Unassembled WGS sequence"/>
</dbReference>
<comment type="similarity">
    <text evidence="10 11">Belongs to the ATPase A chain family.</text>
</comment>
<dbReference type="PANTHER" id="PTHR11410">
    <property type="entry name" value="ATP SYNTHASE SUBUNIT A"/>
    <property type="match status" value="1"/>
</dbReference>
<dbReference type="InterPro" id="IPR000568">
    <property type="entry name" value="ATP_synth_F0_asu"/>
</dbReference>
<dbReference type="GO" id="GO:0005886">
    <property type="term" value="C:plasma membrane"/>
    <property type="evidence" value="ECO:0007669"/>
    <property type="project" value="UniProtKB-SubCell"/>
</dbReference>
<keyword evidence="8 10" id="KW-0472">Membrane</keyword>
<evidence type="ECO:0000256" key="4">
    <source>
        <dbReference type="ARBA" id="ARBA00022692"/>
    </source>
</evidence>
<gene>
    <name evidence="10 12" type="primary">atpB</name>
    <name evidence="12" type="ORF">KXJ69_03850</name>
</gene>
<keyword evidence="10" id="KW-1003">Cell membrane</keyword>
<name>A0A9X1FMJ6_9FLAO</name>
<evidence type="ECO:0000256" key="3">
    <source>
        <dbReference type="ARBA" id="ARBA00022547"/>
    </source>
</evidence>
<keyword evidence="3 10" id="KW-0138">CF(0)</keyword>
<keyword evidence="5 10" id="KW-0375">Hydrogen ion transport</keyword>
<dbReference type="InterPro" id="IPR023011">
    <property type="entry name" value="ATP_synth_F0_asu_AS"/>
</dbReference>
<keyword evidence="13" id="KW-1185">Reference proteome</keyword>
<dbReference type="PANTHER" id="PTHR11410:SF0">
    <property type="entry name" value="ATP SYNTHASE SUBUNIT A"/>
    <property type="match status" value="1"/>
</dbReference>
<evidence type="ECO:0000256" key="9">
    <source>
        <dbReference type="ARBA" id="ARBA00023310"/>
    </source>
</evidence>
<dbReference type="GO" id="GO:0046933">
    <property type="term" value="F:proton-transporting ATP synthase activity, rotational mechanism"/>
    <property type="evidence" value="ECO:0007669"/>
    <property type="project" value="UniProtKB-UniRule"/>
</dbReference>
<dbReference type="EMBL" id="JAHWDP010000001">
    <property type="protein sequence ID" value="MBW2937224.1"/>
    <property type="molecule type" value="Genomic_DNA"/>
</dbReference>
<keyword evidence="9 10" id="KW-0066">ATP synthesis</keyword>
<dbReference type="HAMAP" id="MF_01393">
    <property type="entry name" value="ATP_synth_a_bact"/>
    <property type="match status" value="1"/>
</dbReference>
<evidence type="ECO:0000256" key="7">
    <source>
        <dbReference type="ARBA" id="ARBA00023065"/>
    </source>
</evidence>
<evidence type="ECO:0000256" key="11">
    <source>
        <dbReference type="RuleBase" id="RU000483"/>
    </source>
</evidence>
<dbReference type="Pfam" id="PF00119">
    <property type="entry name" value="ATP-synt_A"/>
    <property type="match status" value="1"/>
</dbReference>
<protein>
    <recommendedName>
        <fullName evidence="10 11">ATP synthase subunit a</fullName>
    </recommendedName>
    <alternativeName>
        <fullName evidence="10">ATP synthase F0 sector subunit a</fullName>
    </alternativeName>
    <alternativeName>
        <fullName evidence="10">F-ATPase subunit 6</fullName>
    </alternativeName>
</protein>
<dbReference type="NCBIfam" id="TIGR01131">
    <property type="entry name" value="ATP_synt_6_or_A"/>
    <property type="match status" value="1"/>
</dbReference>
<keyword evidence="2 10" id="KW-0813">Transport</keyword>
<evidence type="ECO:0000313" key="13">
    <source>
        <dbReference type="Proteomes" id="UP001138686"/>
    </source>
</evidence>
<comment type="caution">
    <text evidence="12">The sequence shown here is derived from an EMBL/GenBank/DDBJ whole genome shotgun (WGS) entry which is preliminary data.</text>
</comment>
<feature type="transmembrane region" description="Helical" evidence="10">
    <location>
        <begin position="136"/>
        <end position="154"/>
    </location>
</feature>
<reference evidence="12" key="1">
    <citation type="submission" date="2021-07" db="EMBL/GenBank/DDBJ databases">
        <title>Aureisphaera sp. CAU 1614 isolated from sea sediment.</title>
        <authorList>
            <person name="Kim W."/>
        </authorList>
    </citation>
    <scope>NUCLEOTIDE SEQUENCE</scope>
    <source>
        <strain evidence="12">CAU 1614</strain>
    </source>
</reference>
<feature type="transmembrane region" description="Helical" evidence="10">
    <location>
        <begin position="316"/>
        <end position="339"/>
    </location>
</feature>
<dbReference type="CDD" id="cd00310">
    <property type="entry name" value="ATP-synt_Fo_a_6"/>
    <property type="match status" value="1"/>
</dbReference>
<evidence type="ECO:0000256" key="1">
    <source>
        <dbReference type="ARBA" id="ARBA00004141"/>
    </source>
</evidence>
<evidence type="ECO:0000256" key="10">
    <source>
        <dbReference type="HAMAP-Rule" id="MF_01393"/>
    </source>
</evidence>
<dbReference type="AlphaFoldDB" id="A0A9X1FMJ6"/>
<comment type="function">
    <text evidence="10 11">Key component of the proton channel; it plays a direct role in the translocation of protons across the membrane.</text>
</comment>
<feature type="transmembrane region" description="Helical" evidence="10">
    <location>
        <begin position="199"/>
        <end position="219"/>
    </location>
</feature>
<evidence type="ECO:0000256" key="2">
    <source>
        <dbReference type="ARBA" id="ARBA00022448"/>
    </source>
</evidence>
<keyword evidence="7 10" id="KW-0406">Ion transport</keyword>
<evidence type="ECO:0000313" key="12">
    <source>
        <dbReference type="EMBL" id="MBW2937224.1"/>
    </source>
</evidence>
<feature type="transmembrane region" description="Helical" evidence="10">
    <location>
        <begin position="225"/>
        <end position="246"/>
    </location>
</feature>
<sequence length="356" mass="40321">MNRNLLLGAFFLLSIFAVKASSISKEKETTSDDEFDTKELIFHHITDSHSFHIAGDLALPLPIILWTENGLVTFMSSEFHHDIDGKTIVEKNGLKFVNVHEKIYQLEAGASSVAFDAEHHPTNAKKPLNISITKNVFSMFLSMAFILLIFLLSARSYKRSNNNMPSGIGKFMEPIVLFIRDEVAIPNIGEKHYGRYMPFLLTLFFFIWINNVIGLIPFFPFSSNLSGNIAFTVTLALFTFIITLFSSKKYYWKHMLWMPGLPVPMKLFLAPIEFMGMFIKPIALTIRLFANITAGHIIVLSLISLTFIFKNYFVGVGSVVFVVFISVIEVLVVAIQAYIFTMLSALYFGQALEEEH</sequence>
<keyword evidence="6 10" id="KW-1133">Transmembrane helix</keyword>
<evidence type="ECO:0000256" key="6">
    <source>
        <dbReference type="ARBA" id="ARBA00022989"/>
    </source>
</evidence>
<proteinExistence type="inferred from homology"/>
<feature type="transmembrane region" description="Helical" evidence="10">
    <location>
        <begin position="292"/>
        <end position="309"/>
    </location>
</feature>
<dbReference type="PROSITE" id="PS00449">
    <property type="entry name" value="ATPASE_A"/>
    <property type="match status" value="1"/>
</dbReference>
<organism evidence="12 13">
    <name type="scientific">Halomarinibacterium sedimenti</name>
    <dbReference type="NCBI Taxonomy" id="2857106"/>
    <lineage>
        <taxon>Bacteria</taxon>
        <taxon>Pseudomonadati</taxon>
        <taxon>Bacteroidota</taxon>
        <taxon>Flavobacteriia</taxon>
        <taxon>Flavobacteriales</taxon>
        <taxon>Flavobacteriaceae</taxon>
        <taxon>Halomarinibacterium</taxon>
    </lineage>
</organism>
<evidence type="ECO:0000256" key="8">
    <source>
        <dbReference type="ARBA" id="ARBA00023136"/>
    </source>
</evidence>
<comment type="subcellular location">
    <subcellularLocation>
        <location evidence="10 11">Cell membrane</location>
        <topology evidence="10 11">Multi-pass membrane protein</topology>
    </subcellularLocation>
    <subcellularLocation>
        <location evidence="1">Membrane</location>
        <topology evidence="1">Multi-pass membrane protein</topology>
    </subcellularLocation>
</comment>